<dbReference type="Proteomes" id="UP000062963">
    <property type="component" value="Chromosome"/>
</dbReference>
<evidence type="ECO:0000313" key="1">
    <source>
        <dbReference type="EMBL" id="ALA98458.1"/>
    </source>
</evidence>
<dbReference type="KEGG" id="skn:SKUN_001600"/>
<reference evidence="1 2" key="1">
    <citation type="journal article" date="2015" name="Genome Announc.">
        <title>Complete Genome Sequence of Spiroplasma kunkelii Strain CR2-3x, Causal Agent of Corn Stunt Disease in Zea mays L.</title>
        <authorList>
            <person name="Davis R.E."/>
            <person name="Shao J."/>
            <person name="Dally E.L."/>
            <person name="Zhao Y."/>
            <person name="Gasparich G.E."/>
            <person name="Gaynor B.J."/>
            <person name="Athey J.C."/>
            <person name="Harrison N.A."/>
            <person name="Donofrio N."/>
        </authorList>
    </citation>
    <scope>NUCLEOTIDE SEQUENCE [LARGE SCALE GENOMIC DNA]</scope>
    <source>
        <strain evidence="1 2">CR2-3x</strain>
    </source>
</reference>
<name>A0A0K2JJ45_SPIKU</name>
<dbReference type="RefSeq" id="WP_235511046.1">
    <property type="nucleotide sequence ID" value="NZ_CP010899.1"/>
</dbReference>
<protein>
    <submittedName>
        <fullName evidence="1">6-phospho-beta-glucosidase</fullName>
    </submittedName>
</protein>
<accession>A0A0K2JJ45</accession>
<dbReference type="EMBL" id="CP010899">
    <property type="protein sequence ID" value="ALA98458.1"/>
    <property type="molecule type" value="Genomic_DNA"/>
</dbReference>
<dbReference type="PATRIC" id="fig|273035.7.peg.1971"/>
<sequence>MQHGMQAQWNTLIAHLKAFKVFLQLKLKGEIGCILIISPSIPRSKNKADL</sequence>
<dbReference type="SUPFAM" id="SSF51445">
    <property type="entry name" value="(Trans)glycosidases"/>
    <property type="match status" value="1"/>
</dbReference>
<organism evidence="1 2">
    <name type="scientific">Spiroplasma kunkelii CR2-3x</name>
    <dbReference type="NCBI Taxonomy" id="273035"/>
    <lineage>
        <taxon>Bacteria</taxon>
        <taxon>Bacillati</taxon>
        <taxon>Mycoplasmatota</taxon>
        <taxon>Mollicutes</taxon>
        <taxon>Entomoplasmatales</taxon>
        <taxon>Spiroplasmataceae</taxon>
        <taxon>Spiroplasma</taxon>
    </lineage>
</organism>
<evidence type="ECO:0000313" key="2">
    <source>
        <dbReference type="Proteomes" id="UP000062963"/>
    </source>
</evidence>
<keyword evidence="2" id="KW-1185">Reference proteome</keyword>
<dbReference type="STRING" id="273035.SKUN_001600"/>
<dbReference type="AlphaFoldDB" id="A0A0K2JJ45"/>
<dbReference type="InterPro" id="IPR017853">
    <property type="entry name" value="GH"/>
</dbReference>
<proteinExistence type="predicted"/>
<gene>
    <name evidence="1" type="primary">bgl</name>
    <name evidence="1" type="ORF">SKUN_001600</name>
</gene>